<dbReference type="KEGG" id="tsv:DSM104635_02862"/>
<evidence type="ECO:0000313" key="5">
    <source>
        <dbReference type="Proteomes" id="UP000431269"/>
    </source>
</evidence>
<organism evidence="4 5">
    <name type="scientific">Terricaulis silvestris</name>
    <dbReference type="NCBI Taxonomy" id="2686094"/>
    <lineage>
        <taxon>Bacteria</taxon>
        <taxon>Pseudomonadati</taxon>
        <taxon>Pseudomonadota</taxon>
        <taxon>Alphaproteobacteria</taxon>
        <taxon>Caulobacterales</taxon>
        <taxon>Caulobacteraceae</taxon>
        <taxon>Terricaulis</taxon>
    </lineage>
</organism>
<feature type="domain" description="Pilus formation protein N-terminal" evidence="3">
    <location>
        <begin position="24"/>
        <end position="95"/>
    </location>
</feature>
<evidence type="ECO:0000256" key="2">
    <source>
        <dbReference type="SAM" id="SignalP"/>
    </source>
</evidence>
<dbReference type="Pfam" id="PF13629">
    <property type="entry name" value="T2SS-T3SS_pil_N"/>
    <property type="match status" value="1"/>
</dbReference>
<name>A0A6I6MRF1_9CAUL</name>
<evidence type="ECO:0000256" key="1">
    <source>
        <dbReference type="SAM" id="MobiDB-lite"/>
    </source>
</evidence>
<protein>
    <submittedName>
        <fullName evidence="4">Flp pilus assembly protein, secretin CpaC</fullName>
    </submittedName>
</protein>
<proteinExistence type="predicted"/>
<feature type="chain" id="PRO_5026042467" evidence="2">
    <location>
        <begin position="26"/>
        <end position="145"/>
    </location>
</feature>
<dbReference type="RefSeq" id="WP_158766824.1">
    <property type="nucleotide sequence ID" value="NZ_CP047045.1"/>
</dbReference>
<dbReference type="AlphaFoldDB" id="A0A6I6MRF1"/>
<sequence length="145" mass="15214">MRASRFLISALAAAAMFVSAGVAQARDIRVALDQAFPIRLSEAAEGVAIGNPTIAGVSVQNDHFLFVTGRSYGSTNLVVVGANGRVLYSGRVVVTPDETDVVMVTRGIETARLECTPLCRPRPDIGDGERSAAAQDQITGRGGVR</sequence>
<evidence type="ECO:0000259" key="3">
    <source>
        <dbReference type="Pfam" id="PF13629"/>
    </source>
</evidence>
<evidence type="ECO:0000313" key="4">
    <source>
        <dbReference type="EMBL" id="QGZ96006.1"/>
    </source>
</evidence>
<reference evidence="5" key="1">
    <citation type="submission" date="2019-12" db="EMBL/GenBank/DDBJ databases">
        <title>Complete genome of Terracaulis silvestris 0127_4.</title>
        <authorList>
            <person name="Vieira S."/>
            <person name="Riedel T."/>
            <person name="Sproer C."/>
            <person name="Pascual J."/>
            <person name="Boedeker C."/>
            <person name="Overmann J."/>
        </authorList>
    </citation>
    <scope>NUCLEOTIDE SEQUENCE [LARGE SCALE GENOMIC DNA]</scope>
    <source>
        <strain evidence="5">0127_4</strain>
    </source>
</reference>
<keyword evidence="5" id="KW-1185">Reference proteome</keyword>
<feature type="signal peptide" evidence="2">
    <location>
        <begin position="1"/>
        <end position="25"/>
    </location>
</feature>
<dbReference type="InterPro" id="IPR032789">
    <property type="entry name" value="T2SS-T3SS_pil_N"/>
</dbReference>
<dbReference type="EMBL" id="CP047045">
    <property type="protein sequence ID" value="QGZ96006.1"/>
    <property type="molecule type" value="Genomic_DNA"/>
</dbReference>
<gene>
    <name evidence="4" type="ORF">DSM104635_02862</name>
</gene>
<dbReference type="Proteomes" id="UP000431269">
    <property type="component" value="Chromosome"/>
</dbReference>
<keyword evidence="2" id="KW-0732">Signal</keyword>
<accession>A0A6I6MRF1</accession>
<feature type="region of interest" description="Disordered" evidence="1">
    <location>
        <begin position="122"/>
        <end position="145"/>
    </location>
</feature>